<feature type="transmembrane region" description="Helical" evidence="2">
    <location>
        <begin position="12"/>
        <end position="34"/>
    </location>
</feature>
<evidence type="ECO:0000313" key="4">
    <source>
        <dbReference type="EMBL" id="OBQ44024.1"/>
    </source>
</evidence>
<comment type="caution">
    <text evidence="4">The sequence shown here is derived from an EMBL/GenBank/DDBJ whole genome shotgun (WGS) entry which is preliminary data.</text>
</comment>
<keyword evidence="1" id="KW-0732">Signal</keyword>
<dbReference type="Pfam" id="PF12849">
    <property type="entry name" value="PBP_like_2"/>
    <property type="match status" value="1"/>
</dbReference>
<keyword evidence="2" id="KW-0812">Transmembrane</keyword>
<dbReference type="EMBL" id="LJOW01000035">
    <property type="protein sequence ID" value="OBQ44024.1"/>
    <property type="molecule type" value="Genomic_DNA"/>
</dbReference>
<reference evidence="4 5" key="1">
    <citation type="submission" date="2015-09" db="EMBL/GenBank/DDBJ databases">
        <title>Aphanizomenon flos-aquae WA102.</title>
        <authorList>
            <person name="Driscoll C."/>
        </authorList>
    </citation>
    <scope>NUCLEOTIDE SEQUENCE [LARGE SCALE GENOMIC DNA]</scope>
    <source>
        <strain evidence="4">WA102</strain>
    </source>
</reference>
<dbReference type="PANTHER" id="PTHR30570:SF1">
    <property type="entry name" value="PHOSPHATE-BINDING PROTEIN PSTS"/>
    <property type="match status" value="1"/>
</dbReference>
<feature type="transmembrane region" description="Helical" evidence="2">
    <location>
        <begin position="46"/>
        <end position="67"/>
    </location>
</feature>
<name>A0A1B7X3S7_APHFL</name>
<evidence type="ECO:0000256" key="1">
    <source>
        <dbReference type="ARBA" id="ARBA00022729"/>
    </source>
</evidence>
<sequence length="571" mass="66233">MSNSSNQKIKQNLLLEIVIFLLLQISIFIIFIIVNFSLQGFEDNLFPFFMMFGLFIFIVLYSLARLYSFWKKPSQSKHFIFKLLHRNSIMCIMLFFWFIYINLFYTWLIKTPLIKTPSVTVKLCGSVTLGEKFAPHFIEAIASDNGANKIKKSDNKDKRNITIDANFPNTKDKKDNPFQGLVRFIVDYGGTKDGIEKLKQNKCDIALASEDVDTSVNNFDNVNLGRDAIAIIINDNNETPNNFQSQQIKSILENKQYNNEQWQVFCRENSGTTDTIINKLNLEETSFYKNCNKVTANKQMWDKVTNTNKDSKPSIGYLSYSFLVDKPDSDRKKYLTTIDNEKTVNLLSNYFKDKDKDTDNLDDIYFINNKYKVNRKLSFYTQKNSNSTQLKDIVNSLKEETKILGQNILKSEGFVSVSLDGISVSLDGITANQNPKDKKDKHYTRETMKKIYKIIRQRGKPIYTQNFLENYTTIDNQEDLQKWLSTQNNNTEFVLIGHASPLGSPRYNLGLSLQRTEYIESILLNKDYKNVKLYAFGNEYNSEETKGPRVEIYDLKEIDKIYKEINSATNQ</sequence>
<protein>
    <recommendedName>
        <fullName evidence="3">PBP domain-containing protein</fullName>
    </recommendedName>
</protein>
<organism evidence="4 5">
    <name type="scientific">Aphanizomenon flos-aquae WA102</name>
    <dbReference type="NCBI Taxonomy" id="1710896"/>
    <lineage>
        <taxon>Bacteria</taxon>
        <taxon>Bacillati</taxon>
        <taxon>Cyanobacteriota</taxon>
        <taxon>Cyanophyceae</taxon>
        <taxon>Nostocales</taxon>
        <taxon>Aphanizomenonaceae</taxon>
        <taxon>Aphanizomenon</taxon>
    </lineage>
</organism>
<dbReference type="Gene3D" id="3.30.1330.60">
    <property type="entry name" value="OmpA-like domain"/>
    <property type="match status" value="1"/>
</dbReference>
<proteinExistence type="predicted"/>
<dbReference type="InterPro" id="IPR036737">
    <property type="entry name" value="OmpA-like_sf"/>
</dbReference>
<evidence type="ECO:0000313" key="5">
    <source>
        <dbReference type="Proteomes" id="UP000092093"/>
    </source>
</evidence>
<evidence type="ECO:0000259" key="3">
    <source>
        <dbReference type="Pfam" id="PF12849"/>
    </source>
</evidence>
<feature type="domain" description="PBP" evidence="3">
    <location>
        <begin position="184"/>
        <end position="384"/>
    </location>
</feature>
<dbReference type="Proteomes" id="UP000092093">
    <property type="component" value="Unassembled WGS sequence"/>
</dbReference>
<dbReference type="PANTHER" id="PTHR30570">
    <property type="entry name" value="PERIPLASMIC PHOSPHATE BINDING COMPONENT OF PHOSPHATE ABC TRANSPORTER"/>
    <property type="match status" value="1"/>
</dbReference>
<dbReference type="InterPro" id="IPR050811">
    <property type="entry name" value="Phosphate_ABC_transporter"/>
</dbReference>
<dbReference type="Gene3D" id="3.40.190.10">
    <property type="entry name" value="Periplasmic binding protein-like II"/>
    <property type="match status" value="2"/>
</dbReference>
<dbReference type="InterPro" id="IPR024370">
    <property type="entry name" value="PBP_domain"/>
</dbReference>
<keyword evidence="2" id="KW-0472">Membrane</keyword>
<dbReference type="SUPFAM" id="SSF53850">
    <property type="entry name" value="Periplasmic binding protein-like II"/>
    <property type="match status" value="1"/>
</dbReference>
<dbReference type="AlphaFoldDB" id="A0A1B7X3S7"/>
<gene>
    <name evidence="4" type="ORF">AN484_09360</name>
</gene>
<feature type="transmembrane region" description="Helical" evidence="2">
    <location>
        <begin position="88"/>
        <end position="108"/>
    </location>
</feature>
<evidence type="ECO:0000256" key="2">
    <source>
        <dbReference type="SAM" id="Phobius"/>
    </source>
</evidence>
<accession>A0A1B7X3S7</accession>
<keyword evidence="2" id="KW-1133">Transmembrane helix</keyword>
<dbReference type="SUPFAM" id="SSF103088">
    <property type="entry name" value="OmpA-like"/>
    <property type="match status" value="1"/>
</dbReference>